<feature type="domain" description="PPIase cyclophilin-type" evidence="4">
    <location>
        <begin position="43"/>
        <end position="209"/>
    </location>
</feature>
<dbReference type="RefSeq" id="WP_249830689.1">
    <property type="nucleotide sequence ID" value="NZ_JAMGBE010000001.1"/>
</dbReference>
<evidence type="ECO:0000259" key="4">
    <source>
        <dbReference type="PROSITE" id="PS50072"/>
    </source>
</evidence>
<dbReference type="InterPro" id="IPR002130">
    <property type="entry name" value="Cyclophilin-type_PPIase_dom"/>
</dbReference>
<evidence type="ECO:0000256" key="1">
    <source>
        <dbReference type="ARBA" id="ARBA00023110"/>
    </source>
</evidence>
<evidence type="ECO:0000313" key="5">
    <source>
        <dbReference type="EMBL" id="MCL6729212.1"/>
    </source>
</evidence>
<organism evidence="5 6">
    <name type="scientific">Sphingomonas hankyongi</name>
    <dbReference type="NCBI Taxonomy" id="2908209"/>
    <lineage>
        <taxon>Bacteria</taxon>
        <taxon>Pseudomonadati</taxon>
        <taxon>Pseudomonadota</taxon>
        <taxon>Alphaproteobacteria</taxon>
        <taxon>Sphingomonadales</taxon>
        <taxon>Sphingomonadaceae</taxon>
        <taxon>Sphingomonas</taxon>
    </lineage>
</organism>
<feature type="signal peptide" evidence="3">
    <location>
        <begin position="1"/>
        <end position="22"/>
    </location>
</feature>
<dbReference type="PRINTS" id="PR00153">
    <property type="entry name" value="CSAPPISMRASE"/>
</dbReference>
<accession>A0ABT0S028</accession>
<sequence length="213" mass="21675">MTMRILAAALLAALPAPLLAQAAPAAVAEAASPAEDLVPVAIETSLGRMVIALDRGHAPATTANFLKYVDTHRFDGETFYRAMHQEGGGGLIQGGILSDARKLYKPVAHEPTSQTGLKHVAGAVSMANAGPGTATAGFFIVMSDIPGLDAGGPGGDANGFAVFGHVVEGMDVAKTIFDAPLSPTKGDGPLKGQMLDPPVKISKVSRIDAPAAK</sequence>
<keyword evidence="3" id="KW-0732">Signal</keyword>
<keyword evidence="6" id="KW-1185">Reference proteome</keyword>
<evidence type="ECO:0000256" key="3">
    <source>
        <dbReference type="RuleBase" id="RU363019"/>
    </source>
</evidence>
<dbReference type="Pfam" id="PF00160">
    <property type="entry name" value="Pro_isomerase"/>
    <property type="match status" value="1"/>
</dbReference>
<feature type="chain" id="PRO_5044975061" description="Peptidyl-prolyl cis-trans isomerase" evidence="3">
    <location>
        <begin position="23"/>
        <end position="213"/>
    </location>
</feature>
<dbReference type="Gene3D" id="2.40.100.10">
    <property type="entry name" value="Cyclophilin-like"/>
    <property type="match status" value="1"/>
</dbReference>
<name>A0ABT0S028_9SPHN</name>
<dbReference type="PANTHER" id="PTHR43246">
    <property type="entry name" value="PEPTIDYL-PROLYL CIS-TRANS ISOMERASE CYP38, CHLOROPLASTIC"/>
    <property type="match status" value="1"/>
</dbReference>
<dbReference type="EC" id="5.2.1.8" evidence="3"/>
<keyword evidence="1 3" id="KW-0697">Rotamase</keyword>
<comment type="catalytic activity">
    <reaction evidence="3">
        <text>[protein]-peptidylproline (omega=180) = [protein]-peptidylproline (omega=0)</text>
        <dbReference type="Rhea" id="RHEA:16237"/>
        <dbReference type="Rhea" id="RHEA-COMP:10747"/>
        <dbReference type="Rhea" id="RHEA-COMP:10748"/>
        <dbReference type="ChEBI" id="CHEBI:83833"/>
        <dbReference type="ChEBI" id="CHEBI:83834"/>
        <dbReference type="EC" id="5.2.1.8"/>
    </reaction>
</comment>
<protein>
    <recommendedName>
        <fullName evidence="3">Peptidyl-prolyl cis-trans isomerase</fullName>
        <shortName evidence="3">PPIase</shortName>
        <ecNumber evidence="3">5.2.1.8</ecNumber>
    </recommendedName>
</protein>
<comment type="function">
    <text evidence="3">PPIases accelerate the folding of proteins. It catalyzes the cis-trans isomerization of proline imidic peptide bonds in oligopeptides.</text>
</comment>
<dbReference type="GO" id="GO:0016853">
    <property type="term" value="F:isomerase activity"/>
    <property type="evidence" value="ECO:0007669"/>
    <property type="project" value="UniProtKB-KW"/>
</dbReference>
<dbReference type="InterPro" id="IPR044665">
    <property type="entry name" value="E_coli_cyclophilin_A-like"/>
</dbReference>
<dbReference type="SUPFAM" id="SSF50891">
    <property type="entry name" value="Cyclophilin-like"/>
    <property type="match status" value="1"/>
</dbReference>
<dbReference type="PROSITE" id="PS50072">
    <property type="entry name" value="CSA_PPIASE_2"/>
    <property type="match status" value="1"/>
</dbReference>
<evidence type="ECO:0000313" key="6">
    <source>
        <dbReference type="Proteomes" id="UP001165342"/>
    </source>
</evidence>
<comment type="similarity">
    <text evidence="3">Belongs to the cyclophilin-type PPIase family.</text>
</comment>
<dbReference type="Proteomes" id="UP001165342">
    <property type="component" value="Unassembled WGS sequence"/>
</dbReference>
<proteinExistence type="inferred from homology"/>
<evidence type="ECO:0000256" key="2">
    <source>
        <dbReference type="ARBA" id="ARBA00023235"/>
    </source>
</evidence>
<dbReference type="EMBL" id="JAMGBE010000001">
    <property type="protein sequence ID" value="MCL6729212.1"/>
    <property type="molecule type" value="Genomic_DNA"/>
</dbReference>
<comment type="caution">
    <text evidence="5">The sequence shown here is derived from an EMBL/GenBank/DDBJ whole genome shotgun (WGS) entry which is preliminary data.</text>
</comment>
<gene>
    <name evidence="5" type="ORF">LZ538_03975</name>
</gene>
<reference evidence="5" key="1">
    <citation type="submission" date="2022-05" db="EMBL/GenBank/DDBJ databases">
        <authorList>
            <person name="Jo J.-H."/>
            <person name="Im W.-T."/>
        </authorList>
    </citation>
    <scope>NUCLEOTIDE SEQUENCE</scope>
    <source>
        <strain evidence="5">SE220</strain>
    </source>
</reference>
<dbReference type="InterPro" id="IPR029000">
    <property type="entry name" value="Cyclophilin-like_dom_sf"/>
</dbReference>
<keyword evidence="2 3" id="KW-0413">Isomerase</keyword>